<sequence length="174" mass="19134">MNKEGSGNGTGKQKKTPNMTGALNFLGERYHELLSAVKASMKEKKITYDDIAEKLGIPKSTLSGMMNGTKPNAVNLLAVSVLLEVDFNRILYPDKTFDSTLTPPDMAEAMRDMVNELSAMKDQLNNNTQALKHLYAQQNGLGTSDEPSAIYNLKPKNDARDGTKNDPKNDPKNE</sequence>
<keyword evidence="1" id="KW-0175">Coiled coil</keyword>
<protein>
    <submittedName>
        <fullName evidence="4">Helix-turn-helix domain protein</fullName>
    </submittedName>
</protein>
<dbReference type="RefSeq" id="WP_002702808.1">
    <property type="nucleotide sequence ID" value="NZ_AAWS01000048.1"/>
</dbReference>
<dbReference type="AlphaFoldDB" id="A1ZVZ0"/>
<feature type="compositionally biased region" description="Basic and acidic residues" evidence="2">
    <location>
        <begin position="155"/>
        <end position="174"/>
    </location>
</feature>
<dbReference type="Proteomes" id="UP000004095">
    <property type="component" value="Unassembled WGS sequence"/>
</dbReference>
<dbReference type="Gene3D" id="1.10.260.40">
    <property type="entry name" value="lambda repressor-like DNA-binding domains"/>
    <property type="match status" value="1"/>
</dbReference>
<keyword evidence="5" id="KW-1185">Reference proteome</keyword>
<name>A1ZVZ0_MICM2</name>
<evidence type="ECO:0000256" key="1">
    <source>
        <dbReference type="SAM" id="Coils"/>
    </source>
</evidence>
<dbReference type="GO" id="GO:0003677">
    <property type="term" value="F:DNA binding"/>
    <property type="evidence" value="ECO:0007669"/>
    <property type="project" value="InterPro"/>
</dbReference>
<dbReference type="InterPro" id="IPR010982">
    <property type="entry name" value="Lambda_DNA-bd_dom_sf"/>
</dbReference>
<feature type="domain" description="HTH cro/C1-type" evidence="3">
    <location>
        <begin position="37"/>
        <end position="90"/>
    </location>
</feature>
<dbReference type="PROSITE" id="PS50943">
    <property type="entry name" value="HTH_CROC1"/>
    <property type="match status" value="1"/>
</dbReference>
<feature type="compositionally biased region" description="Gly residues" evidence="2">
    <location>
        <begin position="1"/>
        <end position="10"/>
    </location>
</feature>
<proteinExistence type="predicted"/>
<dbReference type="CDD" id="cd00093">
    <property type="entry name" value="HTH_XRE"/>
    <property type="match status" value="1"/>
</dbReference>
<feature type="coiled-coil region" evidence="1">
    <location>
        <begin position="107"/>
        <end position="134"/>
    </location>
</feature>
<dbReference type="InterPro" id="IPR001387">
    <property type="entry name" value="Cro/C1-type_HTH"/>
</dbReference>
<evidence type="ECO:0000313" key="4">
    <source>
        <dbReference type="EMBL" id="EAY25472.1"/>
    </source>
</evidence>
<comment type="caution">
    <text evidence="4">The sequence shown here is derived from an EMBL/GenBank/DDBJ whole genome shotgun (WGS) entry which is preliminary data.</text>
</comment>
<evidence type="ECO:0000313" key="5">
    <source>
        <dbReference type="Proteomes" id="UP000004095"/>
    </source>
</evidence>
<reference evidence="4 5" key="1">
    <citation type="submission" date="2007-01" db="EMBL/GenBank/DDBJ databases">
        <authorList>
            <person name="Haygood M."/>
            <person name="Podell S."/>
            <person name="Anderson C."/>
            <person name="Hopkinson B."/>
            <person name="Roe K."/>
            <person name="Barbeau K."/>
            <person name="Gaasterland T."/>
            <person name="Ferriera S."/>
            <person name="Johnson J."/>
            <person name="Kravitz S."/>
            <person name="Beeson K."/>
            <person name="Sutton G."/>
            <person name="Rogers Y.-H."/>
            <person name="Friedman R."/>
            <person name="Frazier M."/>
            <person name="Venter J.C."/>
        </authorList>
    </citation>
    <scope>NUCLEOTIDE SEQUENCE [LARGE SCALE GENOMIC DNA]</scope>
    <source>
        <strain evidence="4 5">ATCC 23134</strain>
    </source>
</reference>
<dbReference type="SMART" id="SM00530">
    <property type="entry name" value="HTH_XRE"/>
    <property type="match status" value="1"/>
</dbReference>
<dbReference type="SUPFAM" id="SSF47413">
    <property type="entry name" value="lambda repressor-like DNA-binding domains"/>
    <property type="match status" value="1"/>
</dbReference>
<evidence type="ECO:0000259" key="3">
    <source>
        <dbReference type="PROSITE" id="PS50943"/>
    </source>
</evidence>
<dbReference type="Pfam" id="PF01381">
    <property type="entry name" value="HTH_3"/>
    <property type="match status" value="1"/>
</dbReference>
<evidence type="ECO:0000256" key="2">
    <source>
        <dbReference type="SAM" id="MobiDB-lite"/>
    </source>
</evidence>
<organism evidence="4 5">
    <name type="scientific">Microscilla marina ATCC 23134</name>
    <dbReference type="NCBI Taxonomy" id="313606"/>
    <lineage>
        <taxon>Bacteria</taxon>
        <taxon>Pseudomonadati</taxon>
        <taxon>Bacteroidota</taxon>
        <taxon>Cytophagia</taxon>
        <taxon>Cytophagales</taxon>
        <taxon>Microscillaceae</taxon>
        <taxon>Microscilla</taxon>
    </lineage>
</organism>
<feature type="region of interest" description="Disordered" evidence="2">
    <location>
        <begin position="1"/>
        <end position="20"/>
    </location>
</feature>
<feature type="region of interest" description="Disordered" evidence="2">
    <location>
        <begin position="140"/>
        <end position="174"/>
    </location>
</feature>
<accession>A1ZVZ0</accession>
<gene>
    <name evidence="4" type="ORF">M23134_00826</name>
</gene>
<dbReference type="EMBL" id="AAWS01000048">
    <property type="protein sequence ID" value="EAY25472.1"/>
    <property type="molecule type" value="Genomic_DNA"/>
</dbReference>